<keyword evidence="1" id="KW-1133">Transmembrane helix</keyword>
<feature type="transmembrane region" description="Helical" evidence="1">
    <location>
        <begin position="6"/>
        <end position="26"/>
    </location>
</feature>
<dbReference type="OrthoDB" id="9904107at2"/>
<gene>
    <name evidence="2" type="ORF">CH338_07805</name>
</gene>
<name>A0A327KMA9_9BRAD</name>
<keyword evidence="1" id="KW-0472">Membrane</keyword>
<dbReference type="AlphaFoldDB" id="A0A327KMA9"/>
<proteinExistence type="predicted"/>
<reference evidence="2 3" key="1">
    <citation type="submission" date="2017-07" db="EMBL/GenBank/DDBJ databases">
        <title>Draft Genome Sequences of Select Purple Nonsulfur Bacteria.</title>
        <authorList>
            <person name="Lasarre B."/>
            <person name="Mckinlay J.B."/>
        </authorList>
    </citation>
    <scope>NUCLEOTIDE SEQUENCE [LARGE SCALE GENOMIC DNA]</scope>
    <source>
        <strain evidence="2 3">DSM 11907</strain>
    </source>
</reference>
<evidence type="ECO:0000256" key="1">
    <source>
        <dbReference type="SAM" id="Phobius"/>
    </source>
</evidence>
<evidence type="ECO:0000313" key="3">
    <source>
        <dbReference type="Proteomes" id="UP000248863"/>
    </source>
</evidence>
<evidence type="ECO:0000313" key="2">
    <source>
        <dbReference type="EMBL" id="RAI39939.1"/>
    </source>
</evidence>
<sequence>MDDAGGVLWLLINVGIVVVLAAALIWGTMRWRQRRTDRAAEVERDRATLKSYRESDQNTAR</sequence>
<accession>A0A327KMA9</accession>
<dbReference type="EMBL" id="NPEU01000056">
    <property type="protein sequence ID" value="RAI39939.1"/>
    <property type="molecule type" value="Genomic_DNA"/>
</dbReference>
<protein>
    <submittedName>
        <fullName evidence="2">Uncharacterized protein</fullName>
    </submittedName>
</protein>
<keyword evidence="1" id="KW-0812">Transmembrane</keyword>
<comment type="caution">
    <text evidence="2">The sequence shown here is derived from an EMBL/GenBank/DDBJ whole genome shotgun (WGS) entry which is preliminary data.</text>
</comment>
<dbReference type="RefSeq" id="WP_111356565.1">
    <property type="nucleotide sequence ID" value="NZ_NHSK01000274.1"/>
</dbReference>
<organism evidence="2 3">
    <name type="scientific">Rhodoplanes elegans</name>
    <dbReference type="NCBI Taxonomy" id="29408"/>
    <lineage>
        <taxon>Bacteria</taxon>
        <taxon>Pseudomonadati</taxon>
        <taxon>Pseudomonadota</taxon>
        <taxon>Alphaproteobacteria</taxon>
        <taxon>Hyphomicrobiales</taxon>
        <taxon>Nitrobacteraceae</taxon>
        <taxon>Rhodoplanes</taxon>
    </lineage>
</organism>
<keyword evidence="3" id="KW-1185">Reference proteome</keyword>
<dbReference type="Proteomes" id="UP000248863">
    <property type="component" value="Unassembled WGS sequence"/>
</dbReference>